<proteinExistence type="predicted"/>
<accession>A0ABZ2V5W9</accession>
<dbReference type="Proteomes" id="UP001440612">
    <property type="component" value="Chromosome"/>
</dbReference>
<organism evidence="1 2">
    <name type="scientific">Yoonia phaeophyticola</name>
    <dbReference type="NCBI Taxonomy" id="3137369"/>
    <lineage>
        <taxon>Bacteria</taxon>
        <taxon>Pseudomonadati</taxon>
        <taxon>Pseudomonadota</taxon>
        <taxon>Alphaproteobacteria</taxon>
        <taxon>Rhodobacterales</taxon>
        <taxon>Paracoccaceae</taxon>
        <taxon>Yoonia</taxon>
    </lineage>
</organism>
<reference evidence="2" key="1">
    <citation type="submission" date="2024-04" db="EMBL/GenBank/DDBJ databases">
        <title>Phylogenomic analyses of a clade within the roseobacter group suggest taxonomic reassignments of species of the genera Aestuariivita, Citreicella, Loktanella, Nautella, Pelagibaca, Ruegeria, Thalassobius, Thiobacimonas and Tropicibacter, and the proposal o.</title>
        <authorList>
            <person name="Jeon C.O."/>
        </authorList>
    </citation>
    <scope>NUCLEOTIDE SEQUENCE [LARGE SCALE GENOMIC DNA]</scope>
    <source>
        <strain evidence="2">BS5-3</strain>
    </source>
</reference>
<keyword evidence="2" id="KW-1185">Reference proteome</keyword>
<evidence type="ECO:0000313" key="1">
    <source>
        <dbReference type="EMBL" id="WZC49873.2"/>
    </source>
</evidence>
<gene>
    <name evidence="1" type="ORF">AABB29_04280</name>
</gene>
<dbReference type="EMBL" id="CP150951">
    <property type="protein sequence ID" value="WZC49873.2"/>
    <property type="molecule type" value="Genomic_DNA"/>
</dbReference>
<sequence length="130" mass="14389">MNEILIPTGPAELVDQITMAQHKAQAATDPVCHRVLMQRLNLMQRVAARVLPQDQPFGQLRAAIVSARHDLIQLESDLRICEARADFDIAFVALARAYLEAMDTLEHHKRALDDHAGPGLEPDISPAADH</sequence>
<evidence type="ECO:0000313" key="2">
    <source>
        <dbReference type="Proteomes" id="UP001440612"/>
    </source>
</evidence>
<name>A0ABZ2V5W9_9RHOB</name>
<dbReference type="RefSeq" id="WP_373636805.1">
    <property type="nucleotide sequence ID" value="NZ_CP150951.2"/>
</dbReference>
<protein>
    <submittedName>
        <fullName evidence="1">Uncharacterized protein</fullName>
    </submittedName>
</protein>